<feature type="compositionally biased region" description="Polar residues" evidence="1">
    <location>
        <begin position="525"/>
        <end position="536"/>
    </location>
</feature>
<keyword evidence="3" id="KW-1185">Reference proteome</keyword>
<organism evidence="2 3">
    <name type="scientific">Duganella aquatilis</name>
    <dbReference type="NCBI Taxonomy" id="2666082"/>
    <lineage>
        <taxon>Bacteria</taxon>
        <taxon>Pseudomonadati</taxon>
        <taxon>Pseudomonadota</taxon>
        <taxon>Betaproteobacteria</taxon>
        <taxon>Burkholderiales</taxon>
        <taxon>Oxalobacteraceae</taxon>
        <taxon>Telluria group</taxon>
        <taxon>Duganella</taxon>
    </lineage>
</organism>
<evidence type="ECO:0000313" key="2">
    <source>
        <dbReference type="EMBL" id="MRW83031.1"/>
    </source>
</evidence>
<dbReference type="Gene3D" id="3.30.930.30">
    <property type="match status" value="1"/>
</dbReference>
<reference evidence="2 3" key="1">
    <citation type="submission" date="2019-11" db="EMBL/GenBank/DDBJ databases">
        <title>Novel species isolated from a subtropical stream in China.</title>
        <authorList>
            <person name="Lu H."/>
        </authorList>
    </citation>
    <scope>NUCLEOTIDE SEQUENCE [LARGE SCALE GENOMIC DNA]</scope>
    <source>
        <strain evidence="2 3">FT26W</strain>
    </source>
</reference>
<feature type="region of interest" description="Disordered" evidence="1">
    <location>
        <begin position="749"/>
        <end position="806"/>
    </location>
</feature>
<dbReference type="EMBL" id="WKJL01000001">
    <property type="protein sequence ID" value="MRW83031.1"/>
    <property type="molecule type" value="Genomic_DNA"/>
</dbReference>
<dbReference type="Proteomes" id="UP000439986">
    <property type="component" value="Unassembled WGS sequence"/>
</dbReference>
<feature type="region of interest" description="Disordered" evidence="1">
    <location>
        <begin position="461"/>
        <end position="660"/>
    </location>
</feature>
<gene>
    <name evidence="2" type="ORF">GJ698_02865</name>
</gene>
<dbReference type="AlphaFoldDB" id="A0A844CW84"/>
<feature type="compositionally biased region" description="Basic and acidic residues" evidence="1">
    <location>
        <begin position="872"/>
        <end position="885"/>
    </location>
</feature>
<dbReference type="GO" id="GO:0006310">
    <property type="term" value="P:DNA recombination"/>
    <property type="evidence" value="ECO:0007669"/>
    <property type="project" value="InterPro"/>
</dbReference>
<dbReference type="InterPro" id="IPR001668">
    <property type="entry name" value="Mob_Pre"/>
</dbReference>
<sequence length="903" mass="93556">MGSIMSTSFALAIKRLHGGGIVRAAARHNLREIAAELGADSHIDTKRIADNVILRGPATGDEVAELAGVLLQAAGISKLRKNCVQALELLFTLPAGTAVDLVQYFEEATAWAAHYFAVPVLSSVIHRDEGAPHAHVLLLPLLNGRMVGSDLHGGRAQLWAMQKDFHEAVGGRHGLARQAPQKRLSAPVRGAGMDLARATLMANSALTDSVIEALLVPHAKDPAPLLLALGITMPTPPASGRGSFADIMTKPVALESRNPIGNANRGPAAADADQVPERSQPYSCVGIASANDQILSHPAGMPTASAAPAQAQHPPISSTPATDTASPAPATTHQLARSTADQPADEVQNQHPTARRLLNFKDTLCVTTARATMDHPLTFEDISAANAPCEVGVMSSAAGQHQAASTVQKILHTPLVLSAKLGADQAASTSPSPHRRARVKQPVAAAAELAAVLALEQVDREHGPADDRAPAADDQAAEQPNLDAGPATVPAPTNPAAAERPAKSATTSLAAPVSATPKRPCKATISRTASAPSTSRPVPAAPGTPLVQVATTRTRAVRSTASATTAPSTRSKAAAGGKANPASRSKSKLTAANRKTSTATASGKANAQQQVGTTAVGAKGPHTAQPLGAPSRQNIRDGQQPTNHATSQRYAPEDLGTRSHTDDVQQLDAILAASTTSIRRASTSTPGQRAAAADSVEAGKSRIDIRTDQPDDIRRLGVGVVAEPNAPGRAAPASSFSRSSEIREIPGFTGTVPAMSCEPVGAGAAGVSQPDEIRTPDQPPAARQAPPSGGTRSAMPREPGHTLPPCHLLTLLGDQHQAISMLASEGDLEHLDADRYQRHLDDDHPAELRDEQRGEFASAPSVPTKTRCSRWPPDEELARGRREARSGTIDAALSSILALRGAG</sequence>
<feature type="compositionally biased region" description="Polar residues" evidence="1">
    <location>
        <begin position="333"/>
        <end position="352"/>
    </location>
</feature>
<evidence type="ECO:0000256" key="1">
    <source>
        <dbReference type="SAM" id="MobiDB-lite"/>
    </source>
</evidence>
<dbReference type="CDD" id="cd17242">
    <property type="entry name" value="MobM_relaxase"/>
    <property type="match status" value="1"/>
</dbReference>
<accession>A0A844CW84</accession>
<feature type="region of interest" description="Disordered" evidence="1">
    <location>
        <begin position="678"/>
        <end position="700"/>
    </location>
</feature>
<proteinExistence type="predicted"/>
<protein>
    <submittedName>
        <fullName evidence="2">Uncharacterized protein</fullName>
    </submittedName>
</protein>
<feature type="compositionally biased region" description="Basic and acidic residues" evidence="1">
    <location>
        <begin position="651"/>
        <end position="660"/>
    </location>
</feature>
<name>A0A844CW84_9BURK</name>
<evidence type="ECO:0000313" key="3">
    <source>
        <dbReference type="Proteomes" id="UP000439986"/>
    </source>
</evidence>
<feature type="compositionally biased region" description="Low complexity" evidence="1">
    <location>
        <begin position="298"/>
        <end position="332"/>
    </location>
</feature>
<feature type="region of interest" description="Disordered" evidence="1">
    <location>
        <begin position="849"/>
        <end position="886"/>
    </location>
</feature>
<feature type="region of interest" description="Disordered" evidence="1">
    <location>
        <begin position="257"/>
        <end position="281"/>
    </location>
</feature>
<dbReference type="GO" id="GO:0003677">
    <property type="term" value="F:DNA binding"/>
    <property type="evidence" value="ECO:0007669"/>
    <property type="project" value="InterPro"/>
</dbReference>
<comment type="caution">
    <text evidence="2">The sequence shown here is derived from an EMBL/GenBank/DDBJ whole genome shotgun (WGS) entry which is preliminary data.</text>
</comment>
<feature type="compositionally biased region" description="Polar residues" evidence="1">
    <location>
        <begin position="631"/>
        <end position="649"/>
    </location>
</feature>
<feature type="compositionally biased region" description="Polar residues" evidence="1">
    <location>
        <begin position="582"/>
        <end position="613"/>
    </location>
</feature>
<feature type="compositionally biased region" description="Low complexity" evidence="1">
    <location>
        <begin position="484"/>
        <end position="498"/>
    </location>
</feature>
<feature type="compositionally biased region" description="Low complexity" evidence="1">
    <location>
        <begin position="550"/>
        <end position="575"/>
    </location>
</feature>
<dbReference type="Pfam" id="PF01076">
    <property type="entry name" value="Mob_Pre"/>
    <property type="match status" value="1"/>
</dbReference>
<feature type="compositionally biased region" description="Basic and acidic residues" evidence="1">
    <location>
        <begin position="461"/>
        <end position="471"/>
    </location>
</feature>
<feature type="region of interest" description="Disordered" evidence="1">
    <location>
        <begin position="295"/>
        <end position="354"/>
    </location>
</feature>